<dbReference type="SUPFAM" id="SSF53756">
    <property type="entry name" value="UDP-Glycosyltransferase/glycogen phosphorylase"/>
    <property type="match status" value="1"/>
</dbReference>
<reference evidence="3 4" key="1">
    <citation type="journal article" date="2013" name="BMC Microbiol.">
        <title>Identification of the type II cytochrome c maturation pathway in anammox bacteria by comparative genomics.</title>
        <authorList>
            <person name="Ferousi C."/>
            <person name="Speth D.R."/>
            <person name="Reimann J."/>
            <person name="Op den Camp H.J."/>
            <person name="Allen J.W."/>
            <person name="Keltjens J.T."/>
            <person name="Jetten M.S."/>
        </authorList>
    </citation>
    <scope>NUCLEOTIDE SEQUENCE [LARGE SCALE GENOMIC DNA]</scope>
    <source>
        <strain evidence="3">RU1</strain>
    </source>
</reference>
<organism evidence="3 4">
    <name type="scientific">Candidatus Brocadia fulgida</name>
    <dbReference type="NCBI Taxonomy" id="380242"/>
    <lineage>
        <taxon>Bacteria</taxon>
        <taxon>Pseudomonadati</taxon>
        <taxon>Planctomycetota</taxon>
        <taxon>Candidatus Brocadiia</taxon>
        <taxon>Candidatus Brocadiales</taxon>
        <taxon>Candidatus Brocadiaceae</taxon>
        <taxon>Candidatus Brocadia</taxon>
    </lineage>
</organism>
<dbReference type="EMBL" id="LAQJ01000109">
    <property type="protein sequence ID" value="KKO20382.1"/>
    <property type="molecule type" value="Genomic_DNA"/>
</dbReference>
<evidence type="ECO:0000313" key="4">
    <source>
        <dbReference type="Proteomes" id="UP000034954"/>
    </source>
</evidence>
<gene>
    <name evidence="3" type="ORF">BROFUL_00903</name>
</gene>
<dbReference type="PANTHER" id="PTHR45947">
    <property type="entry name" value="SULFOQUINOVOSYL TRANSFERASE SQD2"/>
    <property type="match status" value="1"/>
</dbReference>
<dbReference type="InterPro" id="IPR001296">
    <property type="entry name" value="Glyco_trans_1"/>
</dbReference>
<feature type="domain" description="Glycosyl transferase family 1" evidence="1">
    <location>
        <begin position="254"/>
        <end position="365"/>
    </location>
</feature>
<evidence type="ECO:0000259" key="1">
    <source>
        <dbReference type="Pfam" id="PF00534"/>
    </source>
</evidence>
<evidence type="ECO:0000313" key="3">
    <source>
        <dbReference type="EMBL" id="KKO20382.1"/>
    </source>
</evidence>
<dbReference type="AlphaFoldDB" id="A0A0M2UX04"/>
<accession>A0A0M2UX04</accession>
<name>A0A0M2UX04_9BACT</name>
<dbReference type="InterPro" id="IPR028098">
    <property type="entry name" value="Glyco_trans_4-like_N"/>
</dbReference>
<keyword evidence="4" id="KW-1185">Reference proteome</keyword>
<proteinExistence type="predicted"/>
<evidence type="ECO:0000259" key="2">
    <source>
        <dbReference type="Pfam" id="PF13439"/>
    </source>
</evidence>
<dbReference type="Gene3D" id="3.40.50.2000">
    <property type="entry name" value="Glycogen Phosphorylase B"/>
    <property type="match status" value="2"/>
</dbReference>
<dbReference type="Proteomes" id="UP000034954">
    <property type="component" value="Unassembled WGS sequence"/>
</dbReference>
<comment type="caution">
    <text evidence="3">The sequence shown here is derived from an EMBL/GenBank/DDBJ whole genome shotgun (WGS) entry which is preliminary data.</text>
</comment>
<evidence type="ECO:0008006" key="5">
    <source>
        <dbReference type="Google" id="ProtNLM"/>
    </source>
</evidence>
<sequence>MKILIIHNFYQSSSPSGEDIVFKNEVELLRKNRINVITYEKYNDDIANDSNRLKLAFRTIWSRETYKELKTLITKEKPDIAHFHNIWYQISPSAYYACKDAGIPVVQTLHNFRLFCASGLLMRVGKVCEECIGRMPWKGAFYGCYRNSRLYSLPVALTQVIHRFIGTWTNKVDAYIALTNFGRNKFIEHGLPAEKIFVKPNFLLNSHNPPLAGSEIKFCVQPVGAIHELPLDIINGQRLSEQYQSENNLSKGDRKFSHGNYIVFLGRISYEKGIEILVDAFKMLRSMTHKEVFLKIVGDGPLKKQIEDRVGIERIPNIEFTGRKSHSESMEILKDALFMVTSSIWYEMFPMTVLETFSCGKAVIAPRLGR</sequence>
<dbReference type="PANTHER" id="PTHR45947:SF13">
    <property type="entry name" value="TRANSFERASE"/>
    <property type="match status" value="1"/>
</dbReference>
<feature type="domain" description="Glycosyltransferase subfamily 4-like N-terminal" evidence="2">
    <location>
        <begin position="59"/>
        <end position="202"/>
    </location>
</feature>
<dbReference type="InterPro" id="IPR050194">
    <property type="entry name" value="Glycosyltransferase_grp1"/>
</dbReference>
<dbReference type="Pfam" id="PF13439">
    <property type="entry name" value="Glyco_transf_4"/>
    <property type="match status" value="1"/>
</dbReference>
<protein>
    <recommendedName>
        <fullName evidence="5">Glycosyltransferase</fullName>
    </recommendedName>
</protein>
<dbReference type="Pfam" id="PF00534">
    <property type="entry name" value="Glycos_transf_1"/>
    <property type="match status" value="1"/>
</dbReference>
<dbReference type="GO" id="GO:0016757">
    <property type="term" value="F:glycosyltransferase activity"/>
    <property type="evidence" value="ECO:0007669"/>
    <property type="project" value="InterPro"/>
</dbReference>